<dbReference type="Proteomes" id="UP000547674">
    <property type="component" value="Unassembled WGS sequence"/>
</dbReference>
<name>A0A7Y2E9C2_UNCEI</name>
<sequence>MTTSGNGSETSARQWAMIAHLSALSGYIIPFGTILGPLIVWQMKKKEFEFVDDQGKEALNFQITLGIYGIISLILALVGIGFLLLAALGILGLVGIIWGAIKANEGERFRFPLILRLIK</sequence>
<dbReference type="InterPro" id="IPR019109">
    <property type="entry name" value="MamF_MmsF"/>
</dbReference>
<evidence type="ECO:0000313" key="6">
    <source>
        <dbReference type="EMBL" id="NNF06692.1"/>
    </source>
</evidence>
<feature type="transmembrane region" description="Helical" evidence="5">
    <location>
        <begin position="82"/>
        <end position="101"/>
    </location>
</feature>
<evidence type="ECO:0000256" key="3">
    <source>
        <dbReference type="ARBA" id="ARBA00022989"/>
    </source>
</evidence>
<feature type="transmembrane region" description="Helical" evidence="5">
    <location>
        <begin position="58"/>
        <end position="76"/>
    </location>
</feature>
<comment type="caution">
    <text evidence="6">The sequence shown here is derived from an EMBL/GenBank/DDBJ whole genome shotgun (WGS) entry which is preliminary data.</text>
</comment>
<feature type="transmembrane region" description="Helical" evidence="5">
    <location>
        <begin position="15"/>
        <end position="38"/>
    </location>
</feature>
<dbReference type="EMBL" id="JABDJR010000315">
    <property type="protein sequence ID" value="NNF06692.1"/>
    <property type="molecule type" value="Genomic_DNA"/>
</dbReference>
<proteinExistence type="predicted"/>
<dbReference type="AlphaFoldDB" id="A0A7Y2E9C2"/>
<evidence type="ECO:0000256" key="1">
    <source>
        <dbReference type="ARBA" id="ARBA00004141"/>
    </source>
</evidence>
<comment type="subcellular location">
    <subcellularLocation>
        <location evidence="1">Membrane</location>
        <topology evidence="1">Multi-pass membrane protein</topology>
    </subcellularLocation>
</comment>
<evidence type="ECO:0000256" key="2">
    <source>
        <dbReference type="ARBA" id="ARBA00022692"/>
    </source>
</evidence>
<organism evidence="6 7">
    <name type="scientific">Eiseniibacteriota bacterium</name>
    <dbReference type="NCBI Taxonomy" id="2212470"/>
    <lineage>
        <taxon>Bacteria</taxon>
        <taxon>Candidatus Eiseniibacteriota</taxon>
    </lineage>
</organism>
<keyword evidence="2 5" id="KW-0812">Transmembrane</keyword>
<evidence type="ECO:0000256" key="4">
    <source>
        <dbReference type="ARBA" id="ARBA00023136"/>
    </source>
</evidence>
<reference evidence="6 7" key="1">
    <citation type="submission" date="2020-03" db="EMBL/GenBank/DDBJ databases">
        <title>Metabolic flexibility allows generalist bacteria to become dominant in a frequently disturbed ecosystem.</title>
        <authorList>
            <person name="Chen Y.-J."/>
            <person name="Leung P.M."/>
            <person name="Bay S.K."/>
            <person name="Hugenholtz P."/>
            <person name="Kessler A.J."/>
            <person name="Shelley G."/>
            <person name="Waite D.W."/>
            <person name="Cook P.L."/>
            <person name="Greening C."/>
        </authorList>
    </citation>
    <scope>NUCLEOTIDE SEQUENCE [LARGE SCALE GENOMIC DNA]</scope>
    <source>
        <strain evidence="6">SS_bin_28</strain>
    </source>
</reference>
<protein>
    <submittedName>
        <fullName evidence="6">DUF4870 domain-containing protein</fullName>
    </submittedName>
</protein>
<evidence type="ECO:0000313" key="7">
    <source>
        <dbReference type="Proteomes" id="UP000547674"/>
    </source>
</evidence>
<keyword evidence="4 5" id="KW-0472">Membrane</keyword>
<keyword evidence="3 5" id="KW-1133">Transmembrane helix</keyword>
<dbReference type="Pfam" id="PF09685">
    <property type="entry name" value="MamF_MmsF"/>
    <property type="match status" value="1"/>
</dbReference>
<gene>
    <name evidence="6" type="ORF">HKN21_08025</name>
</gene>
<evidence type="ECO:0000256" key="5">
    <source>
        <dbReference type="SAM" id="Phobius"/>
    </source>
</evidence>
<accession>A0A7Y2E9C2</accession>